<evidence type="ECO:0000313" key="2">
    <source>
        <dbReference type="EMBL" id="CAG8826663.1"/>
    </source>
</evidence>
<accession>A0ABN7WCI2</accession>
<feature type="non-terminal residue" evidence="2">
    <location>
        <position position="212"/>
    </location>
</feature>
<reference evidence="2 3" key="1">
    <citation type="submission" date="2021-06" db="EMBL/GenBank/DDBJ databases">
        <authorList>
            <person name="Kallberg Y."/>
            <person name="Tangrot J."/>
            <person name="Rosling A."/>
        </authorList>
    </citation>
    <scope>NUCLEOTIDE SEQUENCE [LARGE SCALE GENOMIC DNA]</scope>
    <source>
        <strain evidence="2 3">120-4 pot B 10/14</strain>
    </source>
</reference>
<dbReference type="EMBL" id="CAJVQB010038800">
    <property type="protein sequence ID" value="CAG8826663.1"/>
    <property type="molecule type" value="Genomic_DNA"/>
</dbReference>
<comment type="caution">
    <text evidence="2">The sequence shown here is derived from an EMBL/GenBank/DDBJ whole genome shotgun (WGS) entry which is preliminary data.</text>
</comment>
<organism evidence="2 3">
    <name type="scientific">Gigaspora margarita</name>
    <dbReference type="NCBI Taxonomy" id="4874"/>
    <lineage>
        <taxon>Eukaryota</taxon>
        <taxon>Fungi</taxon>
        <taxon>Fungi incertae sedis</taxon>
        <taxon>Mucoromycota</taxon>
        <taxon>Glomeromycotina</taxon>
        <taxon>Glomeromycetes</taxon>
        <taxon>Diversisporales</taxon>
        <taxon>Gigasporaceae</taxon>
        <taxon>Gigaspora</taxon>
    </lineage>
</organism>
<keyword evidence="3" id="KW-1185">Reference proteome</keyword>
<protein>
    <submittedName>
        <fullName evidence="2">38096_t:CDS:1</fullName>
    </submittedName>
</protein>
<dbReference type="Proteomes" id="UP000789901">
    <property type="component" value="Unassembled WGS sequence"/>
</dbReference>
<sequence>KIRVDPYKIDPFCGNDEDDPIEWLEAFKRATIANNWFEKRLMKIASEFFAALEKCYQWQIELNNLQQQRDEKEAIISTCRVRLVNIIVSKYKRRALNKKCPKEYQGKSKWKKDNGQEKHLPKKEDEEKGKASHYVELYMGGSKKIAQDRPNLEPRRKQEPSIIDKLFSYNVAEDIMNALENIIVGQLLQYANQRNNLAKALRRLYSQPKKQA</sequence>
<evidence type="ECO:0000313" key="3">
    <source>
        <dbReference type="Proteomes" id="UP000789901"/>
    </source>
</evidence>
<evidence type="ECO:0000256" key="1">
    <source>
        <dbReference type="SAM" id="MobiDB-lite"/>
    </source>
</evidence>
<feature type="region of interest" description="Disordered" evidence="1">
    <location>
        <begin position="106"/>
        <end position="129"/>
    </location>
</feature>
<feature type="non-terminal residue" evidence="2">
    <location>
        <position position="1"/>
    </location>
</feature>
<name>A0ABN7WCI2_GIGMA</name>
<gene>
    <name evidence="2" type="ORF">GMARGA_LOCUS29188</name>
</gene>
<proteinExistence type="predicted"/>